<dbReference type="Pfam" id="PF04078">
    <property type="entry name" value="Rcd1"/>
    <property type="match status" value="1"/>
</dbReference>
<dbReference type="Proteomes" id="UP000265566">
    <property type="component" value="Chromosome 3"/>
</dbReference>
<dbReference type="PANTHER" id="PTHR12262">
    <property type="entry name" value="CCR4-NOT TRANSCRIPTION COMPLEX SUBUNIT 9"/>
    <property type="match status" value="1"/>
</dbReference>
<dbReference type="GO" id="GO:0006402">
    <property type="term" value="P:mRNA catabolic process"/>
    <property type="evidence" value="ECO:0007669"/>
    <property type="project" value="InterPro"/>
</dbReference>
<accession>A0A396ILU5</accession>
<dbReference type="AlphaFoldDB" id="A0A396ILU5"/>
<dbReference type="Gene3D" id="1.25.10.10">
    <property type="entry name" value="Leucine-rich Repeat Variant"/>
    <property type="match status" value="1"/>
</dbReference>
<name>A0A396ILU5_MEDTR</name>
<gene>
    <name evidence="1" type="ORF">MtrunA17_Chr3g0083821</name>
</gene>
<evidence type="ECO:0000313" key="1">
    <source>
        <dbReference type="EMBL" id="RHN65791.1"/>
    </source>
</evidence>
<dbReference type="Gramene" id="rna13681">
    <property type="protein sequence ID" value="RHN65791.1"/>
    <property type="gene ID" value="gene13681"/>
</dbReference>
<reference evidence="1" key="1">
    <citation type="journal article" date="2018" name="Nat. Plants">
        <title>Whole-genome landscape of Medicago truncatula symbiotic genes.</title>
        <authorList>
            <person name="Pecrix Y."/>
            <person name="Gamas P."/>
            <person name="Carrere S."/>
        </authorList>
    </citation>
    <scope>NUCLEOTIDE SEQUENCE</scope>
    <source>
        <tissue evidence="1">Leaves</tissue>
    </source>
</reference>
<comment type="caution">
    <text evidence="1">The sequence shown here is derived from an EMBL/GenBank/DDBJ whole genome shotgun (WGS) entry which is preliminary data.</text>
</comment>
<proteinExistence type="predicted"/>
<dbReference type="InterPro" id="IPR007216">
    <property type="entry name" value="CNOT9"/>
</dbReference>
<sequence>MTISSTLMNIFLLFKVQEYFTKMFIDFHTLIELCYFFFQEIISIYPTLSPPNLSPSQSTRVCHVLALLQCVASHPDTRISFLNANMPLYLYPFLKTTSKLAHFEKLRVASLGVIGGSMKVFHSSNFCFLM</sequence>
<dbReference type="EMBL" id="PSQE01000003">
    <property type="protein sequence ID" value="RHN65791.1"/>
    <property type="molecule type" value="Genomic_DNA"/>
</dbReference>
<protein>
    <submittedName>
        <fullName evidence="1">Putative transcription regulator Rcd1-like family</fullName>
    </submittedName>
</protein>
<dbReference type="InterPro" id="IPR011989">
    <property type="entry name" value="ARM-like"/>
</dbReference>
<organism evidence="1">
    <name type="scientific">Medicago truncatula</name>
    <name type="common">Barrel medic</name>
    <name type="synonym">Medicago tribuloides</name>
    <dbReference type="NCBI Taxonomy" id="3880"/>
    <lineage>
        <taxon>Eukaryota</taxon>
        <taxon>Viridiplantae</taxon>
        <taxon>Streptophyta</taxon>
        <taxon>Embryophyta</taxon>
        <taxon>Tracheophyta</taxon>
        <taxon>Spermatophyta</taxon>
        <taxon>Magnoliopsida</taxon>
        <taxon>eudicotyledons</taxon>
        <taxon>Gunneridae</taxon>
        <taxon>Pentapetalae</taxon>
        <taxon>rosids</taxon>
        <taxon>fabids</taxon>
        <taxon>Fabales</taxon>
        <taxon>Fabaceae</taxon>
        <taxon>Papilionoideae</taxon>
        <taxon>50 kb inversion clade</taxon>
        <taxon>NPAAA clade</taxon>
        <taxon>Hologalegina</taxon>
        <taxon>IRL clade</taxon>
        <taxon>Trifolieae</taxon>
        <taxon>Medicago</taxon>
    </lineage>
</organism>
<dbReference type="GO" id="GO:0030014">
    <property type="term" value="C:CCR4-NOT complex"/>
    <property type="evidence" value="ECO:0007669"/>
    <property type="project" value="InterPro"/>
</dbReference>